<keyword evidence="1" id="KW-0472">Membrane</keyword>
<evidence type="ECO:0000313" key="3">
    <source>
        <dbReference type="Proteomes" id="UP001178281"/>
    </source>
</evidence>
<dbReference type="InterPro" id="IPR018750">
    <property type="entry name" value="DUF2306_membrane"/>
</dbReference>
<feature type="transmembrane region" description="Helical" evidence="1">
    <location>
        <begin position="105"/>
        <end position="123"/>
    </location>
</feature>
<dbReference type="Proteomes" id="UP001178281">
    <property type="component" value="Unassembled WGS sequence"/>
</dbReference>
<proteinExistence type="predicted"/>
<comment type="caution">
    <text evidence="2">The sequence shown here is derived from an EMBL/GenBank/DDBJ whole genome shotgun (WGS) entry which is preliminary data.</text>
</comment>
<keyword evidence="1" id="KW-0812">Transmembrane</keyword>
<evidence type="ECO:0000313" key="2">
    <source>
        <dbReference type="EMBL" id="MDP0399806.1"/>
    </source>
</evidence>
<dbReference type="RefSeq" id="WP_305112336.1">
    <property type="nucleotide sequence ID" value="NZ_JAUTIX010000007.1"/>
</dbReference>
<name>A0AA90NJU3_9ACTN</name>
<keyword evidence="3" id="KW-1185">Reference proteome</keyword>
<feature type="transmembrane region" description="Helical" evidence="1">
    <location>
        <begin position="37"/>
        <end position="61"/>
    </location>
</feature>
<feature type="transmembrane region" description="Helical" evidence="1">
    <location>
        <begin position="135"/>
        <end position="158"/>
    </location>
</feature>
<evidence type="ECO:0000256" key="1">
    <source>
        <dbReference type="SAM" id="Phobius"/>
    </source>
</evidence>
<dbReference type="EMBL" id="JAUTIX010000007">
    <property type="protein sequence ID" value="MDP0399806.1"/>
    <property type="molecule type" value="Genomic_DNA"/>
</dbReference>
<feature type="transmembrane region" description="Helical" evidence="1">
    <location>
        <begin position="170"/>
        <end position="192"/>
    </location>
</feature>
<reference evidence="2" key="1">
    <citation type="submission" date="2023-08" db="EMBL/GenBank/DDBJ databases">
        <title>The draft genome of Tsukamurella strandjordii strain 050030.</title>
        <authorList>
            <person name="Zhao F."/>
            <person name="Feng Y."/>
            <person name="Zong Z."/>
        </authorList>
    </citation>
    <scope>NUCLEOTIDE SEQUENCE</scope>
    <source>
        <strain evidence="2">050030</strain>
    </source>
</reference>
<accession>A0AA90NJU3</accession>
<sequence>MKKLLVGSLIVAAFLAYALPVYLTGGSRVPLDGQPSWYYPLLVGHIMLGAIAMLAGLVQLGRRWFARYHRIAGRIYVACAVPVGLASITVGAMTPFGPANAVSNVTLGALMLLFTVLGVRSILARDVTHHRRWMLRSAALMYSVIINRVLAPIIFLTLDGLGVEPHVVDGLGVALTAWLSWLIALGVCEWWLRRTPRRETGTRSGRTAVAAA</sequence>
<dbReference type="AlphaFoldDB" id="A0AA90NJU3"/>
<organism evidence="2 3">
    <name type="scientific">Tsukamurella strandjordii</name>
    <dbReference type="NCBI Taxonomy" id="147577"/>
    <lineage>
        <taxon>Bacteria</taxon>
        <taxon>Bacillati</taxon>
        <taxon>Actinomycetota</taxon>
        <taxon>Actinomycetes</taxon>
        <taxon>Mycobacteriales</taxon>
        <taxon>Tsukamurellaceae</taxon>
        <taxon>Tsukamurella</taxon>
    </lineage>
</organism>
<feature type="transmembrane region" description="Helical" evidence="1">
    <location>
        <begin position="73"/>
        <end position="93"/>
    </location>
</feature>
<protein>
    <submittedName>
        <fullName evidence="2">DUF2306 domain-containing protein</fullName>
    </submittedName>
</protein>
<keyword evidence="1" id="KW-1133">Transmembrane helix</keyword>
<dbReference type="Pfam" id="PF10067">
    <property type="entry name" value="DUF2306"/>
    <property type="match status" value="1"/>
</dbReference>
<gene>
    <name evidence="2" type="ORF">Q7X28_17950</name>
</gene>